<dbReference type="EMBL" id="CAFBPA010000073">
    <property type="protein sequence ID" value="CAB5003144.1"/>
    <property type="molecule type" value="Genomic_DNA"/>
</dbReference>
<name>A0A6J7PMF7_9ZZZZ</name>
<sequence length="67" mass="7130">MVHELGAICHQRLLALQVLLPPNTEGTGLIGHRLALFVDHDHQEVGALGQPAPALEGHERVILGGGR</sequence>
<proteinExistence type="predicted"/>
<gene>
    <name evidence="1" type="ORF">UFOPK4043_00629</name>
</gene>
<protein>
    <submittedName>
        <fullName evidence="1">Unannotated protein</fullName>
    </submittedName>
</protein>
<accession>A0A6J7PMF7</accession>
<organism evidence="1">
    <name type="scientific">freshwater metagenome</name>
    <dbReference type="NCBI Taxonomy" id="449393"/>
    <lineage>
        <taxon>unclassified sequences</taxon>
        <taxon>metagenomes</taxon>
        <taxon>ecological metagenomes</taxon>
    </lineage>
</organism>
<reference evidence="1" key="1">
    <citation type="submission" date="2020-05" db="EMBL/GenBank/DDBJ databases">
        <authorList>
            <person name="Chiriac C."/>
            <person name="Salcher M."/>
            <person name="Ghai R."/>
            <person name="Kavagutti S V."/>
        </authorList>
    </citation>
    <scope>NUCLEOTIDE SEQUENCE</scope>
</reference>
<evidence type="ECO:0000313" key="1">
    <source>
        <dbReference type="EMBL" id="CAB5003144.1"/>
    </source>
</evidence>
<dbReference type="AlphaFoldDB" id="A0A6J7PMF7"/>